<organism evidence="6 7">
    <name type="scientific">Trichomonas vaginalis (strain ATCC PRA-98 / G3)</name>
    <dbReference type="NCBI Taxonomy" id="412133"/>
    <lineage>
        <taxon>Eukaryota</taxon>
        <taxon>Metamonada</taxon>
        <taxon>Parabasalia</taxon>
        <taxon>Trichomonadida</taxon>
        <taxon>Trichomonadidae</taxon>
        <taxon>Trichomonas</taxon>
    </lineage>
</organism>
<reference evidence="6" key="2">
    <citation type="journal article" date="2007" name="Science">
        <title>Draft genome sequence of the sexually transmitted pathogen Trichomonas vaginalis.</title>
        <authorList>
            <person name="Carlton J.M."/>
            <person name="Hirt R.P."/>
            <person name="Silva J.C."/>
            <person name="Delcher A.L."/>
            <person name="Schatz M."/>
            <person name="Zhao Q."/>
            <person name="Wortman J.R."/>
            <person name="Bidwell S.L."/>
            <person name="Alsmark U.C.M."/>
            <person name="Besteiro S."/>
            <person name="Sicheritz-Ponten T."/>
            <person name="Noel C.J."/>
            <person name="Dacks J.B."/>
            <person name="Foster P.G."/>
            <person name="Simillion C."/>
            <person name="Van de Peer Y."/>
            <person name="Miranda-Saavedra D."/>
            <person name="Barton G.J."/>
            <person name="Westrop G.D."/>
            <person name="Mueller S."/>
            <person name="Dessi D."/>
            <person name="Fiori P.L."/>
            <person name="Ren Q."/>
            <person name="Paulsen I."/>
            <person name="Zhang H."/>
            <person name="Bastida-Corcuera F.D."/>
            <person name="Simoes-Barbosa A."/>
            <person name="Brown M.T."/>
            <person name="Hayes R.D."/>
            <person name="Mukherjee M."/>
            <person name="Okumura C.Y."/>
            <person name="Schneider R."/>
            <person name="Smith A.J."/>
            <person name="Vanacova S."/>
            <person name="Villalvazo M."/>
            <person name="Haas B.J."/>
            <person name="Pertea M."/>
            <person name="Feldblyum T.V."/>
            <person name="Utterback T.R."/>
            <person name="Shu C.L."/>
            <person name="Osoegawa K."/>
            <person name="de Jong P.J."/>
            <person name="Hrdy I."/>
            <person name="Horvathova L."/>
            <person name="Zubacova Z."/>
            <person name="Dolezal P."/>
            <person name="Malik S.B."/>
            <person name="Logsdon J.M. Jr."/>
            <person name="Henze K."/>
            <person name="Gupta A."/>
            <person name="Wang C.C."/>
            <person name="Dunne R.L."/>
            <person name="Upcroft J.A."/>
            <person name="Upcroft P."/>
            <person name="White O."/>
            <person name="Salzberg S.L."/>
            <person name="Tang P."/>
            <person name="Chiu C.-H."/>
            <person name="Lee Y.-S."/>
            <person name="Embley T.M."/>
            <person name="Coombs G.H."/>
            <person name="Mottram J.C."/>
            <person name="Tachezy J."/>
            <person name="Fraser-Liggett C.M."/>
            <person name="Johnson P.J."/>
        </authorList>
    </citation>
    <scope>NUCLEOTIDE SEQUENCE [LARGE SCALE GENOMIC DNA]</scope>
    <source>
        <strain evidence="6">G3</strain>
    </source>
</reference>
<keyword evidence="4" id="KW-0067">ATP-binding</keyword>
<evidence type="ECO:0000256" key="3">
    <source>
        <dbReference type="ARBA" id="ARBA00022777"/>
    </source>
</evidence>
<dbReference type="GO" id="GO:0016301">
    <property type="term" value="F:kinase activity"/>
    <property type="evidence" value="ECO:0007669"/>
    <property type="project" value="UniProtKB-KW"/>
</dbReference>
<dbReference type="STRING" id="5722.A2FHA9"/>
<gene>
    <name evidence="6" type="ORF">TVAG_256470</name>
</gene>
<dbReference type="GO" id="GO:0006772">
    <property type="term" value="P:thiamine metabolic process"/>
    <property type="evidence" value="ECO:0007669"/>
    <property type="project" value="InterPro"/>
</dbReference>
<evidence type="ECO:0000256" key="1">
    <source>
        <dbReference type="ARBA" id="ARBA00022679"/>
    </source>
</evidence>
<dbReference type="GO" id="GO:0009229">
    <property type="term" value="P:thiamine diphosphate biosynthetic process"/>
    <property type="evidence" value="ECO:0000318"/>
    <property type="project" value="GO_Central"/>
</dbReference>
<evidence type="ECO:0000313" key="6">
    <source>
        <dbReference type="EMBL" id="EAX95706.1"/>
    </source>
</evidence>
<dbReference type="VEuPathDB" id="TrichDB:TVAGG3_1006940"/>
<feature type="domain" description="Thiamin pyrophosphokinase thiamin-binding" evidence="5">
    <location>
        <begin position="156"/>
        <end position="221"/>
    </location>
</feature>
<dbReference type="OrthoDB" id="25149at2759"/>
<dbReference type="KEGG" id="tva:4753468"/>
<dbReference type="GO" id="GO:0004788">
    <property type="term" value="F:thiamine diphosphokinase activity"/>
    <property type="evidence" value="ECO:0000318"/>
    <property type="project" value="GO_Central"/>
</dbReference>
<proteinExistence type="predicted"/>
<accession>A2FHA9</accession>
<dbReference type="SMR" id="A2FHA9"/>
<evidence type="ECO:0000259" key="5">
    <source>
        <dbReference type="SMART" id="SM00983"/>
    </source>
</evidence>
<evidence type="ECO:0000256" key="2">
    <source>
        <dbReference type="ARBA" id="ARBA00022741"/>
    </source>
</evidence>
<dbReference type="AlphaFoldDB" id="A2FHA9"/>
<dbReference type="PANTHER" id="PTHR13622:SF8">
    <property type="entry name" value="THIAMIN PYROPHOSPHOKINASE 1"/>
    <property type="match status" value="1"/>
</dbReference>
<dbReference type="OMA" id="TDMCKAL"/>
<reference evidence="6" key="1">
    <citation type="submission" date="2006-10" db="EMBL/GenBank/DDBJ databases">
        <authorList>
            <person name="Amadeo P."/>
            <person name="Zhao Q."/>
            <person name="Wortman J."/>
            <person name="Fraser-Liggett C."/>
            <person name="Carlton J."/>
        </authorList>
    </citation>
    <scope>NUCLEOTIDE SEQUENCE</scope>
    <source>
        <strain evidence="6">G3</strain>
    </source>
</reference>
<dbReference type="SUPFAM" id="SSF63862">
    <property type="entry name" value="Thiamin pyrophosphokinase, substrate-binding domain"/>
    <property type="match status" value="1"/>
</dbReference>
<dbReference type="Pfam" id="PF04263">
    <property type="entry name" value="TPK_catalytic"/>
    <property type="match status" value="1"/>
</dbReference>
<dbReference type="GO" id="GO:0030975">
    <property type="term" value="F:thiamine binding"/>
    <property type="evidence" value="ECO:0007669"/>
    <property type="project" value="InterPro"/>
</dbReference>
<keyword evidence="7" id="KW-1185">Reference proteome</keyword>
<dbReference type="Gene3D" id="3.40.50.10240">
    <property type="entry name" value="Thiamin pyrophosphokinase, catalytic domain"/>
    <property type="match status" value="1"/>
</dbReference>
<sequence>MIVSNPLEQGLPFAAVALNNSLPKYFDSVWKNANIRVCVDGGSNRVLDYFVGKKEKKFLSPDVIVGDLQSIRPEVQHEFESTGSQIVKINNSQVTDAEKAINLLSDMKYKNTILLLGAFGGRFDQTAAMIHAALARPDMNIILADDSNFSHWVFPGKTKILTPQICTTHVCGLIPLLKPVCLKTEGFRWNLDWGTLTMGEFISSSNEVAAPEVSIETRDPIFWTIQAKKVVEIQKSKQQK</sequence>
<dbReference type="FunFam" id="3.40.50.10240:FF:000013">
    <property type="entry name" value="Thiamin pyrophosphokinase, catalytic domain containing protein"/>
    <property type="match status" value="1"/>
</dbReference>
<keyword evidence="1" id="KW-0808">Transferase</keyword>
<keyword evidence="3" id="KW-0418">Kinase</keyword>
<evidence type="ECO:0000313" key="7">
    <source>
        <dbReference type="Proteomes" id="UP000001542"/>
    </source>
</evidence>
<dbReference type="InterPro" id="IPR036759">
    <property type="entry name" value="TPK_catalytic_sf"/>
</dbReference>
<dbReference type="NCBIfam" id="TIGR01378">
    <property type="entry name" value="thi_PPkinase"/>
    <property type="match status" value="1"/>
</dbReference>
<dbReference type="InterPro" id="IPR006282">
    <property type="entry name" value="Thi_PPkinase"/>
</dbReference>
<dbReference type="Proteomes" id="UP000001542">
    <property type="component" value="Unassembled WGS sequence"/>
</dbReference>
<dbReference type="SUPFAM" id="SSF63999">
    <property type="entry name" value="Thiamin pyrophosphokinase, catalytic domain"/>
    <property type="match status" value="1"/>
</dbReference>
<protein>
    <submittedName>
        <fullName evidence="6">Thiamin pyrophosphokinase, catalytic domain containing protein</fullName>
    </submittedName>
</protein>
<dbReference type="CDD" id="cd07995">
    <property type="entry name" value="TPK"/>
    <property type="match status" value="1"/>
</dbReference>
<dbReference type="Pfam" id="PF04265">
    <property type="entry name" value="TPK_B1_binding"/>
    <property type="match status" value="1"/>
</dbReference>
<dbReference type="SMART" id="SM00983">
    <property type="entry name" value="TPK_B1_binding"/>
    <property type="match status" value="1"/>
</dbReference>
<dbReference type="VEuPathDB" id="TrichDB:TVAG_256470"/>
<dbReference type="InterPro" id="IPR036371">
    <property type="entry name" value="TPK_B1-bd_sf"/>
</dbReference>
<dbReference type="EMBL" id="DS113792">
    <property type="protein sequence ID" value="EAX95706.1"/>
    <property type="molecule type" value="Genomic_DNA"/>
</dbReference>
<dbReference type="eggNOG" id="KOG3153">
    <property type="taxonomic scope" value="Eukaryota"/>
</dbReference>
<evidence type="ECO:0000256" key="4">
    <source>
        <dbReference type="ARBA" id="ARBA00022840"/>
    </source>
</evidence>
<keyword evidence="2" id="KW-0547">Nucleotide-binding</keyword>
<dbReference type="RefSeq" id="XP_001308636.1">
    <property type="nucleotide sequence ID" value="XM_001308635.1"/>
</dbReference>
<dbReference type="GO" id="GO:0005524">
    <property type="term" value="F:ATP binding"/>
    <property type="evidence" value="ECO:0007669"/>
    <property type="project" value="UniProtKB-KW"/>
</dbReference>
<dbReference type="InParanoid" id="A2FHA9"/>
<name>A2FHA9_TRIV3</name>
<dbReference type="InterPro" id="IPR007371">
    <property type="entry name" value="TPK_catalytic"/>
</dbReference>
<dbReference type="PANTHER" id="PTHR13622">
    <property type="entry name" value="THIAMIN PYROPHOSPHOKINASE"/>
    <property type="match status" value="1"/>
</dbReference>
<dbReference type="InterPro" id="IPR007373">
    <property type="entry name" value="Thiamin_PyroPKinase_B1-bd"/>
</dbReference>